<dbReference type="InterPro" id="IPR011990">
    <property type="entry name" value="TPR-like_helical_dom_sf"/>
</dbReference>
<dbReference type="STRING" id="1122172.GCA_000373045_01273"/>
<proteinExistence type="predicted"/>
<dbReference type="Proteomes" id="UP000322617">
    <property type="component" value="Chromosome"/>
</dbReference>
<dbReference type="Pfam" id="PF13181">
    <property type="entry name" value="TPR_8"/>
    <property type="match status" value="3"/>
</dbReference>
<evidence type="ECO:0000313" key="2">
    <source>
        <dbReference type="Proteomes" id="UP000322617"/>
    </source>
</evidence>
<name>A0A510JR36_9FUSO</name>
<reference evidence="1 2" key="1">
    <citation type="submission" date="2019-07" db="EMBL/GenBank/DDBJ databases">
        <title>Complete Genome Sequence of Leptotrichia shahii Strain JCM 16776.</title>
        <authorList>
            <person name="Watanabe S."/>
            <person name="Cui L."/>
        </authorList>
    </citation>
    <scope>NUCLEOTIDE SEQUENCE [LARGE SCALE GENOMIC DNA]</scope>
    <source>
        <strain evidence="1 2">JCM16776</strain>
    </source>
</reference>
<dbReference type="KEGG" id="lsz:JCM16776_0346"/>
<organism evidence="1 2">
    <name type="scientific">Leptotrichia shahii</name>
    <dbReference type="NCBI Taxonomy" id="157691"/>
    <lineage>
        <taxon>Bacteria</taxon>
        <taxon>Fusobacteriati</taxon>
        <taxon>Fusobacteriota</taxon>
        <taxon>Fusobacteriia</taxon>
        <taxon>Fusobacteriales</taxon>
        <taxon>Leptotrichiaceae</taxon>
        <taxon>Leptotrichia</taxon>
    </lineage>
</organism>
<protein>
    <submittedName>
        <fullName evidence="1">Tetratricopeptide repeat protein</fullName>
    </submittedName>
</protein>
<accession>A0A510JR36</accession>
<gene>
    <name evidence="1" type="ORF">JCM16776_0346</name>
</gene>
<dbReference type="InterPro" id="IPR006597">
    <property type="entry name" value="Sel1-like"/>
</dbReference>
<dbReference type="Gene3D" id="1.25.40.10">
    <property type="entry name" value="Tetratricopeptide repeat domain"/>
    <property type="match status" value="2"/>
</dbReference>
<dbReference type="AlphaFoldDB" id="A0A510JR36"/>
<dbReference type="SMART" id="SM00028">
    <property type="entry name" value="TPR"/>
    <property type="match status" value="3"/>
</dbReference>
<dbReference type="EMBL" id="AP019827">
    <property type="protein sequence ID" value="BBM40133.1"/>
    <property type="molecule type" value="Genomic_DNA"/>
</dbReference>
<keyword evidence="2" id="KW-1185">Reference proteome</keyword>
<dbReference type="SMART" id="SM00671">
    <property type="entry name" value="SEL1"/>
    <property type="match status" value="2"/>
</dbReference>
<dbReference type="InterPro" id="IPR019734">
    <property type="entry name" value="TPR_rpt"/>
</dbReference>
<sequence length="265" mass="30484">MKKILVFLIILSNLAFGEQKNPINSRTLDSIIEQVSKDVDRGNTQKAISTLKKKIAENPSESVSLKVMLAMLYEDNGRKKESEKELNEAIELQKKYPFYDEDGKKRDIKLAIGIIYLSMDDYENSLKWLKQADDKDFNELIEDQGMPKDYFLGYISYLANNIEEAKKYLLKSYIHDKEGLSENVLGQIYFAEGNQKEAIKWFLASANKGNPGGQGNLGYLYYQLGDKKSALEWLQRAFETAKKTKDNDLMKEMQESIKEVKNSQK</sequence>
<dbReference type="OrthoDB" id="81888at2"/>
<evidence type="ECO:0000313" key="1">
    <source>
        <dbReference type="EMBL" id="BBM40133.1"/>
    </source>
</evidence>
<dbReference type="RefSeq" id="WP_018450899.1">
    <property type="nucleotide sequence ID" value="NZ_AP019827.1"/>
</dbReference>
<dbReference type="Pfam" id="PF13374">
    <property type="entry name" value="TPR_10"/>
    <property type="match status" value="1"/>
</dbReference>
<dbReference type="SUPFAM" id="SSF81901">
    <property type="entry name" value="HCP-like"/>
    <property type="match status" value="1"/>
</dbReference>